<comment type="caution">
    <text evidence="1">The sequence shown here is derived from an EMBL/GenBank/DDBJ whole genome shotgun (WGS) entry which is preliminary data.</text>
</comment>
<protein>
    <submittedName>
        <fullName evidence="1">Uncharacterized protein</fullName>
    </submittedName>
</protein>
<dbReference type="Gene3D" id="3.40.190.10">
    <property type="entry name" value="Periplasmic binding protein-like II"/>
    <property type="match status" value="2"/>
</dbReference>
<reference evidence="1" key="1">
    <citation type="submission" date="2019-08" db="EMBL/GenBank/DDBJ databases">
        <authorList>
            <person name="Kucharzyk K."/>
            <person name="Murdoch R.W."/>
            <person name="Higgins S."/>
            <person name="Loffler F."/>
        </authorList>
    </citation>
    <scope>NUCLEOTIDE SEQUENCE</scope>
</reference>
<dbReference type="AlphaFoldDB" id="A0A645I191"/>
<name>A0A645I191_9ZZZZ</name>
<evidence type="ECO:0000313" key="1">
    <source>
        <dbReference type="EMBL" id="MPN44616.1"/>
    </source>
</evidence>
<dbReference type="EMBL" id="VSSQ01103872">
    <property type="protein sequence ID" value="MPN44616.1"/>
    <property type="molecule type" value="Genomic_DNA"/>
</dbReference>
<proteinExistence type="predicted"/>
<dbReference type="SUPFAM" id="SSF53850">
    <property type="entry name" value="Periplasmic binding protein-like II"/>
    <property type="match status" value="1"/>
</dbReference>
<accession>A0A645I191</accession>
<organism evidence="1">
    <name type="scientific">bioreactor metagenome</name>
    <dbReference type="NCBI Taxonomy" id="1076179"/>
    <lineage>
        <taxon>unclassified sequences</taxon>
        <taxon>metagenomes</taxon>
        <taxon>ecological metagenomes</taxon>
    </lineage>
</organism>
<gene>
    <name evidence="1" type="ORF">SDC9_192181</name>
</gene>
<sequence length="107" mass="11677">MELDSTPLVIQEILNGRCDAGIFDATQATEFCKENEGLTYTIIPSDITLGDTFAIAVPKGAGYLDDINTILDEMKEDGSMHDIFVKWLGEDATAQYEASIADLEIAK</sequence>